<evidence type="ECO:0000313" key="2">
    <source>
        <dbReference type="EMBL" id="NUW44208.1"/>
    </source>
</evidence>
<dbReference type="Gene3D" id="1.20.910.10">
    <property type="entry name" value="Heme oxygenase-like"/>
    <property type="match status" value="1"/>
</dbReference>
<reference evidence="2 3" key="1">
    <citation type="submission" date="2020-06" db="EMBL/GenBank/DDBJ databases">
        <authorList>
            <person name="Chanama M."/>
        </authorList>
    </citation>
    <scope>NUCLEOTIDE SEQUENCE [LARGE SCALE GENOMIC DNA]</scope>
    <source>
        <strain evidence="2 3">TBRC6557</strain>
    </source>
</reference>
<gene>
    <name evidence="2" type="ORF">HT134_29400</name>
</gene>
<keyword evidence="3" id="KW-1185">Reference proteome</keyword>
<dbReference type="SUPFAM" id="SSF48613">
    <property type="entry name" value="Heme oxygenase-like"/>
    <property type="match status" value="1"/>
</dbReference>
<proteinExistence type="predicted"/>
<feature type="compositionally biased region" description="Basic and acidic residues" evidence="1">
    <location>
        <begin position="352"/>
        <end position="361"/>
    </location>
</feature>
<comment type="caution">
    <text evidence="2">The sequence shown here is derived from an EMBL/GenBank/DDBJ whole genome shotgun (WGS) entry which is preliminary data.</text>
</comment>
<feature type="region of interest" description="Disordered" evidence="1">
    <location>
        <begin position="342"/>
        <end position="382"/>
    </location>
</feature>
<evidence type="ECO:0000313" key="3">
    <source>
        <dbReference type="Proteomes" id="UP000546126"/>
    </source>
</evidence>
<dbReference type="RefSeq" id="WP_175603699.1">
    <property type="nucleotide sequence ID" value="NZ_JABWGO010000008.1"/>
</dbReference>
<accession>A0A7Y6MD86</accession>
<dbReference type="Pfam" id="PF14518">
    <property type="entry name" value="Haem_oxygenas_2"/>
    <property type="match status" value="1"/>
</dbReference>
<feature type="region of interest" description="Disordered" evidence="1">
    <location>
        <begin position="29"/>
        <end position="54"/>
    </location>
</feature>
<dbReference type="EMBL" id="JABWGO010000008">
    <property type="protein sequence ID" value="NUW44208.1"/>
    <property type="molecule type" value="Genomic_DNA"/>
</dbReference>
<dbReference type="Proteomes" id="UP000546126">
    <property type="component" value="Unassembled WGS sequence"/>
</dbReference>
<dbReference type="AlphaFoldDB" id="A0A7Y6MD86"/>
<dbReference type="SMART" id="SM01236">
    <property type="entry name" value="Haem_oxygenase_2"/>
    <property type="match status" value="1"/>
</dbReference>
<dbReference type="InterPro" id="IPR016084">
    <property type="entry name" value="Haem_Oase-like_multi-hlx"/>
</dbReference>
<organism evidence="2 3">
    <name type="scientific">Nonomuraea rhodomycinica</name>
    <dbReference type="NCBI Taxonomy" id="1712872"/>
    <lineage>
        <taxon>Bacteria</taxon>
        <taxon>Bacillati</taxon>
        <taxon>Actinomycetota</taxon>
        <taxon>Actinomycetes</taxon>
        <taxon>Streptosporangiales</taxon>
        <taxon>Streptosporangiaceae</taxon>
        <taxon>Nonomuraea</taxon>
    </lineage>
</organism>
<protein>
    <submittedName>
        <fullName evidence="2">Iron-containing redox enzyme family protein</fullName>
    </submittedName>
</protein>
<evidence type="ECO:0000256" key="1">
    <source>
        <dbReference type="SAM" id="MobiDB-lite"/>
    </source>
</evidence>
<sequence length="382" mass="40488">MRLPRPRGPVTAALFARLATAPPAEPWADGGGGLLVDGSAPAPGRLADGSAPAPSELGDGDLQLALFACYELHYQGFDGVDPRWEWEPSLLALRAVLERRFERALARAVPRPPAVPPGEVRAALAAMTAPGAGPSTAAFLRRHADLAQFREFVAHRSVYHLKEADPHTWAIPRLRGGPKAALVEIQSDEYGGGRTERMHAELFRATMRGLGLDDSYGAYLDRVPGITLAVSNVMSLFGLHRRLRGAAAGHLAALEMTSSLPNRHYAEGLRRLGGDATTARFFDEHVQADAVHEQIAAHDLCAGLAAQDPALAGDILYGAACALEVERLWAEHVLGCWRRGTSSLEPPGADGSRPDAAEARPRTARAQSAGTAGPESAVASTA</sequence>
<name>A0A7Y6MD86_9ACTN</name>